<gene>
    <name evidence="3" type="ORF">PDE001_LOCUS12284</name>
</gene>
<name>A0AAV0VDY2_9STRA</name>
<accession>A0AAV0VDY2</accession>
<dbReference type="InterPro" id="IPR001611">
    <property type="entry name" value="Leu-rich_rpt"/>
</dbReference>
<proteinExistence type="predicted"/>
<dbReference type="PANTHER" id="PTHR24111">
    <property type="entry name" value="LEUCINE-RICH REPEAT-CONTAINING PROTEIN 34"/>
    <property type="match status" value="1"/>
</dbReference>
<keyword evidence="1" id="KW-0677">Repeat</keyword>
<dbReference type="Proteomes" id="UP001162029">
    <property type="component" value="Unassembled WGS sequence"/>
</dbReference>
<dbReference type="SMART" id="SM00368">
    <property type="entry name" value="LRR_RI"/>
    <property type="match status" value="4"/>
</dbReference>
<dbReference type="InterPro" id="IPR032675">
    <property type="entry name" value="LRR_dom_sf"/>
</dbReference>
<evidence type="ECO:0000313" key="3">
    <source>
        <dbReference type="EMBL" id="CAI5747377.1"/>
    </source>
</evidence>
<feature type="compositionally biased region" description="Acidic residues" evidence="2">
    <location>
        <begin position="261"/>
        <end position="280"/>
    </location>
</feature>
<dbReference type="InterPro" id="IPR052201">
    <property type="entry name" value="LRR-containing_regulator"/>
</dbReference>
<protein>
    <submittedName>
        <fullName evidence="3">Uncharacterized protein</fullName>
    </submittedName>
</protein>
<dbReference type="AlphaFoldDB" id="A0AAV0VDY2"/>
<feature type="region of interest" description="Disordered" evidence="2">
    <location>
        <begin position="254"/>
        <end position="303"/>
    </location>
</feature>
<dbReference type="SUPFAM" id="SSF52047">
    <property type="entry name" value="RNI-like"/>
    <property type="match status" value="1"/>
</dbReference>
<dbReference type="Gene3D" id="3.80.10.10">
    <property type="entry name" value="Ribonuclease Inhibitor"/>
    <property type="match status" value="2"/>
</dbReference>
<feature type="compositionally biased region" description="Polar residues" evidence="2">
    <location>
        <begin position="284"/>
        <end position="303"/>
    </location>
</feature>
<keyword evidence="4" id="KW-1185">Reference proteome</keyword>
<dbReference type="PANTHER" id="PTHR24111:SF0">
    <property type="entry name" value="LEUCINE-RICH REPEAT-CONTAINING PROTEIN"/>
    <property type="match status" value="1"/>
</dbReference>
<sequence>MMLLLQTNTKLFARKMPKEIHSRRLLLVITTGTSLSMGSVLYAEQTTIRAGRPRSSYPPPQNISLSKHISRAQGPTLGSIMQRIHFNDGDVSELDFSSLAQRNKRLGSEGCALVARSLSTNHTVLKLIIRDHAIGDDSAFALAKMLCNNTTLEYLDLYGNNISHRGAEALAQALFGHDSLTHLCLGNNLITDQGAEALAQSISCNCTLKPLELAQNRITRVGAQALLDALDVNLHLEVVNLDANNKPEKIVRRASGLYTRDEDENSSDTQEDWEDDDDESVSSGFLSCSGVTDSPLSSSGQWI</sequence>
<organism evidence="3 4">
    <name type="scientific">Peronospora destructor</name>
    <dbReference type="NCBI Taxonomy" id="86335"/>
    <lineage>
        <taxon>Eukaryota</taxon>
        <taxon>Sar</taxon>
        <taxon>Stramenopiles</taxon>
        <taxon>Oomycota</taxon>
        <taxon>Peronosporomycetes</taxon>
        <taxon>Peronosporales</taxon>
        <taxon>Peronosporaceae</taxon>
        <taxon>Peronospora</taxon>
    </lineage>
</organism>
<evidence type="ECO:0000256" key="2">
    <source>
        <dbReference type="SAM" id="MobiDB-lite"/>
    </source>
</evidence>
<comment type="caution">
    <text evidence="3">The sequence shown here is derived from an EMBL/GenBank/DDBJ whole genome shotgun (WGS) entry which is preliminary data.</text>
</comment>
<dbReference type="Pfam" id="PF13516">
    <property type="entry name" value="LRR_6"/>
    <property type="match status" value="4"/>
</dbReference>
<reference evidence="3" key="1">
    <citation type="submission" date="2022-12" db="EMBL/GenBank/DDBJ databases">
        <authorList>
            <person name="Webb A."/>
        </authorList>
    </citation>
    <scope>NUCLEOTIDE SEQUENCE</scope>
    <source>
        <strain evidence="3">Pd1</strain>
    </source>
</reference>
<evidence type="ECO:0000313" key="4">
    <source>
        <dbReference type="Proteomes" id="UP001162029"/>
    </source>
</evidence>
<evidence type="ECO:0000256" key="1">
    <source>
        <dbReference type="ARBA" id="ARBA00022737"/>
    </source>
</evidence>
<dbReference type="EMBL" id="CANTFM010002689">
    <property type="protein sequence ID" value="CAI5747377.1"/>
    <property type="molecule type" value="Genomic_DNA"/>
</dbReference>